<dbReference type="RefSeq" id="WP_255038916.1">
    <property type="nucleotide sequence ID" value="NZ_RJUF01000181.1"/>
</dbReference>
<dbReference type="PANTHER" id="PTHR11203:SF37">
    <property type="entry name" value="INTEGRATOR COMPLEX SUBUNIT 11"/>
    <property type="match status" value="1"/>
</dbReference>
<dbReference type="Gene3D" id="3.60.15.10">
    <property type="entry name" value="Ribonuclease Z/Hydroxyacylglutathione hydrolase-like"/>
    <property type="match status" value="1"/>
</dbReference>
<dbReference type="EMBL" id="RJUF01000181">
    <property type="protein sequence ID" value="MCP9765225.1"/>
    <property type="molecule type" value="Genomic_DNA"/>
</dbReference>
<keyword evidence="5" id="KW-1185">Reference proteome</keyword>
<dbReference type="InterPro" id="IPR001279">
    <property type="entry name" value="Metallo-B-lactamas"/>
</dbReference>
<name>A0AAE3H8K2_9BACT</name>
<keyword evidence="1" id="KW-0378">Hydrolase</keyword>
<dbReference type="AlphaFoldDB" id="A0AAE3H8K2"/>
<feature type="domain" description="Beta-Casp" evidence="3">
    <location>
        <begin position="260"/>
        <end position="385"/>
    </location>
</feature>
<proteinExistence type="predicted"/>
<reference evidence="4 5" key="1">
    <citation type="submission" date="2018-11" db="EMBL/GenBank/DDBJ databases">
        <title>Novel bacteria species description.</title>
        <authorList>
            <person name="Han J.-H."/>
        </authorList>
    </citation>
    <scope>NUCLEOTIDE SEQUENCE [LARGE SCALE GENOMIC DNA]</scope>
    <source>
        <strain evidence="4 5">KCTC23259</strain>
    </source>
</reference>
<dbReference type="Proteomes" id="UP001204144">
    <property type="component" value="Unassembled WGS sequence"/>
</dbReference>
<dbReference type="Pfam" id="PF10996">
    <property type="entry name" value="Beta-Casp"/>
    <property type="match status" value="1"/>
</dbReference>
<dbReference type="Gene3D" id="3.40.50.10890">
    <property type="match status" value="1"/>
</dbReference>
<dbReference type="SMART" id="SM01027">
    <property type="entry name" value="Beta-Casp"/>
    <property type="match status" value="1"/>
</dbReference>
<organism evidence="4 5">
    <name type="scientific">Lacihabitans soyangensis</name>
    <dbReference type="NCBI Taxonomy" id="869394"/>
    <lineage>
        <taxon>Bacteria</taxon>
        <taxon>Pseudomonadati</taxon>
        <taxon>Bacteroidota</taxon>
        <taxon>Cytophagia</taxon>
        <taxon>Cytophagales</taxon>
        <taxon>Leadbetterellaceae</taxon>
        <taxon>Lacihabitans</taxon>
    </lineage>
</organism>
<dbReference type="GO" id="GO:0016787">
    <property type="term" value="F:hydrolase activity"/>
    <property type="evidence" value="ECO:0007669"/>
    <property type="project" value="UniProtKB-KW"/>
</dbReference>
<evidence type="ECO:0000313" key="5">
    <source>
        <dbReference type="Proteomes" id="UP001204144"/>
    </source>
</evidence>
<comment type="caution">
    <text evidence="4">The sequence shown here is derived from an EMBL/GenBank/DDBJ whole genome shotgun (WGS) entry which is preliminary data.</text>
</comment>
<dbReference type="SMART" id="SM00849">
    <property type="entry name" value="Lactamase_B"/>
    <property type="match status" value="1"/>
</dbReference>
<dbReference type="PANTHER" id="PTHR11203">
    <property type="entry name" value="CLEAVAGE AND POLYADENYLATION SPECIFICITY FACTOR FAMILY MEMBER"/>
    <property type="match status" value="1"/>
</dbReference>
<dbReference type="GO" id="GO:0004521">
    <property type="term" value="F:RNA endonuclease activity"/>
    <property type="evidence" value="ECO:0007669"/>
    <property type="project" value="TreeGrafter"/>
</dbReference>
<dbReference type="InterPro" id="IPR036866">
    <property type="entry name" value="RibonucZ/Hydroxyglut_hydro"/>
</dbReference>
<sequence>MRLTFYGAARKVTGSMFLLELEDDYRILIDCGSTLDGSQNHREVFQYGNFPFDASLVNIVFLTHAHIDHSGQIPNLYQSGFEGQVLCTSPTMELSELLLHDAANLNSKIVKNIEKSHKKSKKWKSIETQGLYLRRQVDEAVQNFVPIAFGNRFKFKDDGYVTFYPAGHLLGAAHIVIEVKENGEFKKIGFSGDIGRKNFPLLVDPVAIPQVDYLVMESTYGNRNHSDAGDPEKVLKDIIQEACVDITGRLIVPSFSVGRTQCLLYTLNRLYQNYDIKPIKVFTDSPLARVSTKVYEKYRKQLNKEARDFYEETDSIFDFENLHYLETDIESKAASIHTESCIIISSSGMIKGGRVEHHVEKNIENPYATILMVGYATEDSVGGRLLSGDLKDLQIRNKKFAVNAAIKKIDVFSGHGDLNDLISFAENQDKSKLKKLFLVHGDFDAMTNFKEILETKGYENVELPNQNQSFEL</sequence>
<dbReference type="InterPro" id="IPR022712">
    <property type="entry name" value="Beta_Casp"/>
</dbReference>
<evidence type="ECO:0000313" key="4">
    <source>
        <dbReference type="EMBL" id="MCP9765225.1"/>
    </source>
</evidence>
<protein>
    <submittedName>
        <fullName evidence="4">MBL fold metallo-hydrolase</fullName>
    </submittedName>
</protein>
<evidence type="ECO:0000259" key="3">
    <source>
        <dbReference type="SMART" id="SM01027"/>
    </source>
</evidence>
<dbReference type="Pfam" id="PF16661">
    <property type="entry name" value="Lactamase_B_6"/>
    <property type="match status" value="1"/>
</dbReference>
<dbReference type="CDD" id="cd16295">
    <property type="entry name" value="TTHA0252-CPSF-like_MBL-fold"/>
    <property type="match status" value="1"/>
</dbReference>
<evidence type="ECO:0000256" key="1">
    <source>
        <dbReference type="ARBA" id="ARBA00022801"/>
    </source>
</evidence>
<accession>A0AAE3H8K2</accession>
<dbReference type="InterPro" id="IPR050698">
    <property type="entry name" value="MBL"/>
</dbReference>
<dbReference type="InterPro" id="IPR011108">
    <property type="entry name" value="RMMBL"/>
</dbReference>
<dbReference type="SUPFAM" id="SSF56281">
    <property type="entry name" value="Metallo-hydrolase/oxidoreductase"/>
    <property type="match status" value="1"/>
</dbReference>
<evidence type="ECO:0000259" key="2">
    <source>
        <dbReference type="SMART" id="SM00849"/>
    </source>
</evidence>
<dbReference type="Pfam" id="PF07521">
    <property type="entry name" value="RMMBL"/>
    <property type="match status" value="1"/>
</dbReference>
<feature type="domain" description="Metallo-beta-lactamase" evidence="2">
    <location>
        <begin position="13"/>
        <end position="249"/>
    </location>
</feature>
<gene>
    <name evidence="4" type="ORF">EGI31_20005</name>
</gene>